<dbReference type="EMBL" id="JBHGCJ010000005">
    <property type="protein sequence ID" value="MFG6109334.1"/>
    <property type="molecule type" value="Genomic_DNA"/>
</dbReference>
<comment type="caution">
    <text evidence="1">The sequence shown here is derived from an EMBL/GenBank/DDBJ whole genome shotgun (WGS) entry which is preliminary data.</text>
</comment>
<dbReference type="SUPFAM" id="SSF52058">
    <property type="entry name" value="L domain-like"/>
    <property type="match status" value="1"/>
</dbReference>
<organism evidence="1 2">
    <name type="scientific">Stenotrophomonas nematodicola</name>
    <dbReference type="NCBI Taxonomy" id="2656746"/>
    <lineage>
        <taxon>Bacteria</taxon>
        <taxon>Pseudomonadati</taxon>
        <taxon>Pseudomonadota</taxon>
        <taxon>Gammaproteobacteria</taxon>
        <taxon>Lysobacterales</taxon>
        <taxon>Lysobacteraceae</taxon>
        <taxon>Stenotrophomonas</taxon>
    </lineage>
</organism>
<accession>A0ABW7CWI6</accession>
<dbReference type="RefSeq" id="WP_394162925.1">
    <property type="nucleotide sequence ID" value="NZ_JBHGCJ010000005.1"/>
</dbReference>
<evidence type="ECO:0008006" key="3">
    <source>
        <dbReference type="Google" id="ProtNLM"/>
    </source>
</evidence>
<name>A0ABW7CWI6_9GAMM</name>
<keyword evidence="2" id="KW-1185">Reference proteome</keyword>
<evidence type="ECO:0000313" key="1">
    <source>
        <dbReference type="EMBL" id="MFG6109334.1"/>
    </source>
</evidence>
<reference evidence="1 2" key="1">
    <citation type="submission" date="2024-09" db="EMBL/GenBank/DDBJ databases">
        <authorList>
            <consortium name="All-Russian atlas of soil microorganisms"/>
            <consortium name="as a basis for the search for new antimicrobial producers and enzymes with unique properties"/>
            <person name="Sokolova E.A."/>
            <person name="Voronina E.N."/>
        </authorList>
    </citation>
    <scope>NUCLEOTIDE SEQUENCE [LARGE SCALE GENOMIC DNA]</scope>
    <source>
        <strain evidence="1 2">AF-22b-331.1</strain>
    </source>
</reference>
<gene>
    <name evidence="1" type="ORF">ACEU0G_003345</name>
</gene>
<evidence type="ECO:0000313" key="2">
    <source>
        <dbReference type="Proteomes" id="UP001605261"/>
    </source>
</evidence>
<dbReference type="InterPro" id="IPR032675">
    <property type="entry name" value="LRR_dom_sf"/>
</dbReference>
<proteinExistence type="predicted"/>
<protein>
    <recommendedName>
        <fullName evidence="3">Leucine-rich repeat domain-containing protein</fullName>
    </recommendedName>
</protein>
<dbReference type="Proteomes" id="UP001605261">
    <property type="component" value="Unassembled WGS sequence"/>
</dbReference>
<sequence length="321" mass="35802">MKHHFADLLDRAEGVWTITPNAQRWACHSEDVADVPDDATRLTLTRRDRHWTRVLQLTQLRELTLHEPDAAQLQALAQLPQLTALRISHARPTTLAMLEGMTGLRELVLEYVSGVADLSPLGRLPALQALHLENLRRVSDFAGLGGSRTLRDLTIVGTLDWDQPVQDLGFLATLPALERLRLTWFRAPKTFPVLGALQGLAQLRTLELGMNALPLEDFAWIEANLPHVEGALRPAAVPTDGNNRELPARDPRAALPLAAFYQLPDVFVGHQGKRYESAQYDALLLGKGERMATGKPDTVRARCEQHRQRYRALVDGFLAAR</sequence>
<dbReference type="Gene3D" id="3.80.10.10">
    <property type="entry name" value="Ribonuclease Inhibitor"/>
    <property type="match status" value="1"/>
</dbReference>